<dbReference type="GO" id="GO:0000976">
    <property type="term" value="F:transcription cis-regulatory region binding"/>
    <property type="evidence" value="ECO:0007669"/>
    <property type="project" value="TreeGrafter"/>
</dbReference>
<evidence type="ECO:0000256" key="6">
    <source>
        <dbReference type="ARBA" id="ARBA00023242"/>
    </source>
</evidence>
<keyword evidence="2" id="KW-0862">Zinc</keyword>
<dbReference type="OrthoDB" id="5226580at2759"/>
<dbReference type="AlphaFoldDB" id="A0A1L9RCI4"/>
<sequence>VKTCENCAHAKIRCTRSEGRSSCDRCHRLRKECTFRPARTNLGRVPQERRIDALEAKVEQLLANSSAPAAGTNEQSNDSPDIQASSQTSENGDVIDKGFLTIEAANTLVDSFKKIMMPHFPFVIIPDGMTGEKLRYEKPFVFLTVLTAAMFDNMPVQRKLEHEAKQYISDRMIFGGKISVELLQGLLVHLAWCQYHSRPRRFSQYLQLAVSIILDLRLDRPLDQLSKKNRVWLDSQDGMTALSWGREVQRAVVGCYFISSSISRILDKSCTFPLTPYIEECGQSLATNPEYPSDTHIIFIIKLQYLLDKMDHPLRGVTETNREIERHIQNQRKGLEHYKVTVPFDLKESTFLLMQYHTTELYLTQISLFDRRRDSQPTPWSQFQLDSLCNGLLAARSLLSFYASAPLRAETGFNNAQWVQLGFGMTLASKLAVAALEPSIYHQTAEYREALDMSSVLRQVILRLQGLITPHFDARGDRDAFYHYEKRMKKVQWWYENSI</sequence>
<dbReference type="PANTHER" id="PTHR31845">
    <property type="entry name" value="FINGER DOMAIN PROTEIN, PUTATIVE-RELATED"/>
    <property type="match status" value="1"/>
</dbReference>
<organism evidence="9 10">
    <name type="scientific">Aspergillus wentii DTO 134E9</name>
    <dbReference type="NCBI Taxonomy" id="1073089"/>
    <lineage>
        <taxon>Eukaryota</taxon>
        <taxon>Fungi</taxon>
        <taxon>Dikarya</taxon>
        <taxon>Ascomycota</taxon>
        <taxon>Pezizomycotina</taxon>
        <taxon>Eurotiomycetes</taxon>
        <taxon>Eurotiomycetidae</taxon>
        <taxon>Eurotiales</taxon>
        <taxon>Aspergillaceae</taxon>
        <taxon>Aspergillus</taxon>
        <taxon>Aspergillus subgen. Cremei</taxon>
    </lineage>
</organism>
<dbReference type="PROSITE" id="PS00463">
    <property type="entry name" value="ZN2_CY6_FUNGAL_1"/>
    <property type="match status" value="1"/>
</dbReference>
<dbReference type="GO" id="GO:0000981">
    <property type="term" value="F:DNA-binding transcription factor activity, RNA polymerase II-specific"/>
    <property type="evidence" value="ECO:0007669"/>
    <property type="project" value="InterPro"/>
</dbReference>
<feature type="non-terminal residue" evidence="9">
    <location>
        <position position="1"/>
    </location>
</feature>
<reference evidence="10" key="1">
    <citation type="journal article" date="2017" name="Genome Biol.">
        <title>Comparative genomics reveals high biological diversity and specific adaptations in the industrially and medically important fungal genus Aspergillus.</title>
        <authorList>
            <person name="de Vries R.P."/>
            <person name="Riley R."/>
            <person name="Wiebenga A."/>
            <person name="Aguilar-Osorio G."/>
            <person name="Amillis S."/>
            <person name="Uchima C.A."/>
            <person name="Anderluh G."/>
            <person name="Asadollahi M."/>
            <person name="Askin M."/>
            <person name="Barry K."/>
            <person name="Battaglia E."/>
            <person name="Bayram O."/>
            <person name="Benocci T."/>
            <person name="Braus-Stromeyer S.A."/>
            <person name="Caldana C."/>
            <person name="Canovas D."/>
            <person name="Cerqueira G.C."/>
            <person name="Chen F."/>
            <person name="Chen W."/>
            <person name="Choi C."/>
            <person name="Clum A."/>
            <person name="Dos Santos R.A."/>
            <person name="Damasio A.R."/>
            <person name="Diallinas G."/>
            <person name="Emri T."/>
            <person name="Fekete E."/>
            <person name="Flipphi M."/>
            <person name="Freyberg S."/>
            <person name="Gallo A."/>
            <person name="Gournas C."/>
            <person name="Habgood R."/>
            <person name="Hainaut M."/>
            <person name="Harispe M.L."/>
            <person name="Henrissat B."/>
            <person name="Hilden K.S."/>
            <person name="Hope R."/>
            <person name="Hossain A."/>
            <person name="Karabika E."/>
            <person name="Karaffa L."/>
            <person name="Karanyi Z."/>
            <person name="Krasevec N."/>
            <person name="Kuo A."/>
            <person name="Kusch H."/>
            <person name="LaButti K."/>
            <person name="Lagendijk E.L."/>
            <person name="Lapidus A."/>
            <person name="Levasseur A."/>
            <person name="Lindquist E."/>
            <person name="Lipzen A."/>
            <person name="Logrieco A.F."/>
            <person name="MacCabe A."/>
            <person name="Maekelae M.R."/>
            <person name="Malavazi I."/>
            <person name="Melin P."/>
            <person name="Meyer V."/>
            <person name="Mielnichuk N."/>
            <person name="Miskei M."/>
            <person name="Molnar A.P."/>
            <person name="Mule G."/>
            <person name="Ngan C.Y."/>
            <person name="Orejas M."/>
            <person name="Orosz E."/>
            <person name="Ouedraogo J.P."/>
            <person name="Overkamp K.M."/>
            <person name="Park H.-S."/>
            <person name="Perrone G."/>
            <person name="Piumi F."/>
            <person name="Punt P.J."/>
            <person name="Ram A.F."/>
            <person name="Ramon A."/>
            <person name="Rauscher S."/>
            <person name="Record E."/>
            <person name="Riano-Pachon D.M."/>
            <person name="Robert V."/>
            <person name="Roehrig J."/>
            <person name="Ruller R."/>
            <person name="Salamov A."/>
            <person name="Salih N.S."/>
            <person name="Samson R.A."/>
            <person name="Sandor E."/>
            <person name="Sanguinetti M."/>
            <person name="Schuetze T."/>
            <person name="Sepcic K."/>
            <person name="Shelest E."/>
            <person name="Sherlock G."/>
            <person name="Sophianopoulou V."/>
            <person name="Squina F.M."/>
            <person name="Sun H."/>
            <person name="Susca A."/>
            <person name="Todd R.B."/>
            <person name="Tsang A."/>
            <person name="Unkles S.E."/>
            <person name="van de Wiele N."/>
            <person name="van Rossen-Uffink D."/>
            <person name="Oliveira J.V."/>
            <person name="Vesth T.C."/>
            <person name="Visser J."/>
            <person name="Yu J.-H."/>
            <person name="Zhou M."/>
            <person name="Andersen M.R."/>
            <person name="Archer D.B."/>
            <person name="Baker S.E."/>
            <person name="Benoit I."/>
            <person name="Brakhage A.A."/>
            <person name="Braus G.H."/>
            <person name="Fischer R."/>
            <person name="Frisvad J.C."/>
            <person name="Goldman G.H."/>
            <person name="Houbraken J."/>
            <person name="Oakley B."/>
            <person name="Pocsi I."/>
            <person name="Scazzocchio C."/>
            <person name="Seiboth B."/>
            <person name="vanKuyk P.A."/>
            <person name="Wortman J."/>
            <person name="Dyer P.S."/>
            <person name="Grigoriev I.V."/>
        </authorList>
    </citation>
    <scope>NUCLEOTIDE SEQUENCE [LARGE SCALE GENOMIC DNA]</scope>
    <source>
        <strain evidence="10">DTO 134E9</strain>
    </source>
</reference>
<dbReference type="GeneID" id="63755435"/>
<evidence type="ECO:0000256" key="7">
    <source>
        <dbReference type="SAM" id="MobiDB-lite"/>
    </source>
</evidence>
<dbReference type="CDD" id="cd12148">
    <property type="entry name" value="fungal_TF_MHR"/>
    <property type="match status" value="1"/>
</dbReference>
<feature type="region of interest" description="Disordered" evidence="7">
    <location>
        <begin position="66"/>
        <end position="90"/>
    </location>
</feature>
<keyword evidence="6" id="KW-0539">Nucleus</keyword>
<name>A0A1L9RCI4_ASPWE</name>
<dbReference type="PANTHER" id="PTHR31845:SF37">
    <property type="entry name" value="TRANSCRIPTION FACTOR DOMAIN-CONTAINING PROTEIN"/>
    <property type="match status" value="1"/>
</dbReference>
<evidence type="ECO:0000256" key="2">
    <source>
        <dbReference type="ARBA" id="ARBA00022833"/>
    </source>
</evidence>
<keyword evidence="5" id="KW-0804">Transcription</keyword>
<keyword evidence="3" id="KW-0805">Transcription regulation</keyword>
<dbReference type="InterPro" id="IPR001138">
    <property type="entry name" value="Zn2Cys6_DnaBD"/>
</dbReference>
<evidence type="ECO:0000256" key="1">
    <source>
        <dbReference type="ARBA" id="ARBA00004123"/>
    </source>
</evidence>
<comment type="subcellular location">
    <subcellularLocation>
        <location evidence="1">Nucleus</location>
    </subcellularLocation>
</comment>
<evidence type="ECO:0000259" key="8">
    <source>
        <dbReference type="PROSITE" id="PS50048"/>
    </source>
</evidence>
<dbReference type="InterPro" id="IPR051089">
    <property type="entry name" value="prtT"/>
</dbReference>
<evidence type="ECO:0000256" key="3">
    <source>
        <dbReference type="ARBA" id="ARBA00023015"/>
    </source>
</evidence>
<dbReference type="VEuPathDB" id="FungiDB:ASPWEDRAFT_90675"/>
<feature type="domain" description="Zn(2)-C6 fungal-type" evidence="8">
    <location>
        <begin position="3"/>
        <end position="35"/>
    </location>
</feature>
<dbReference type="RefSeq" id="XP_040686298.1">
    <property type="nucleotide sequence ID" value="XM_040839587.1"/>
</dbReference>
<dbReference type="GO" id="GO:0005634">
    <property type="term" value="C:nucleus"/>
    <property type="evidence" value="ECO:0007669"/>
    <property type="project" value="UniProtKB-SubCell"/>
</dbReference>
<dbReference type="STRING" id="1073089.A0A1L9RCI4"/>
<evidence type="ECO:0000313" key="10">
    <source>
        <dbReference type="Proteomes" id="UP000184383"/>
    </source>
</evidence>
<dbReference type="Proteomes" id="UP000184383">
    <property type="component" value="Unassembled WGS sequence"/>
</dbReference>
<evidence type="ECO:0000256" key="5">
    <source>
        <dbReference type="ARBA" id="ARBA00023163"/>
    </source>
</evidence>
<dbReference type="GO" id="GO:0008270">
    <property type="term" value="F:zinc ion binding"/>
    <property type="evidence" value="ECO:0007669"/>
    <property type="project" value="InterPro"/>
</dbReference>
<dbReference type="InterPro" id="IPR036864">
    <property type="entry name" value="Zn2-C6_fun-type_DNA-bd_sf"/>
</dbReference>
<dbReference type="SUPFAM" id="SSF57701">
    <property type="entry name" value="Zn2/Cys6 DNA-binding domain"/>
    <property type="match status" value="1"/>
</dbReference>
<accession>A0A1L9RCI4</accession>
<protein>
    <recommendedName>
        <fullName evidence="8">Zn(2)-C6 fungal-type domain-containing protein</fullName>
    </recommendedName>
</protein>
<dbReference type="EMBL" id="KV878214">
    <property type="protein sequence ID" value="OJJ32621.1"/>
    <property type="molecule type" value="Genomic_DNA"/>
</dbReference>
<gene>
    <name evidence="9" type="ORF">ASPWEDRAFT_90675</name>
</gene>
<evidence type="ECO:0000256" key="4">
    <source>
        <dbReference type="ARBA" id="ARBA00023125"/>
    </source>
</evidence>
<dbReference type="Gene3D" id="4.10.240.10">
    <property type="entry name" value="Zn(2)-C6 fungal-type DNA-binding domain"/>
    <property type="match status" value="1"/>
</dbReference>
<dbReference type="PROSITE" id="PS50048">
    <property type="entry name" value="ZN2_CY6_FUNGAL_2"/>
    <property type="match status" value="1"/>
</dbReference>
<evidence type="ECO:0000313" key="9">
    <source>
        <dbReference type="EMBL" id="OJJ32621.1"/>
    </source>
</evidence>
<keyword evidence="10" id="KW-1185">Reference proteome</keyword>
<keyword evidence="4" id="KW-0238">DNA-binding</keyword>
<proteinExistence type="predicted"/>
<feature type="non-terminal residue" evidence="9">
    <location>
        <position position="499"/>
    </location>
</feature>